<dbReference type="InterPro" id="IPR016169">
    <property type="entry name" value="FAD-bd_PCMH_sub2"/>
</dbReference>
<evidence type="ECO:0000256" key="3">
    <source>
        <dbReference type="ARBA" id="ARBA00005466"/>
    </source>
</evidence>
<comment type="similarity">
    <text evidence="3">Belongs to the oxygen-dependent FAD-linked oxidoreductase family.</text>
</comment>
<evidence type="ECO:0000256" key="10">
    <source>
        <dbReference type="ARBA" id="ARBA00023002"/>
    </source>
</evidence>
<evidence type="ECO:0000256" key="12">
    <source>
        <dbReference type="ARBA" id="ARBA00023180"/>
    </source>
</evidence>
<evidence type="ECO:0000256" key="2">
    <source>
        <dbReference type="ARBA" id="ARBA00004191"/>
    </source>
</evidence>
<dbReference type="Pfam" id="PF08031">
    <property type="entry name" value="BBE"/>
    <property type="match status" value="1"/>
</dbReference>
<proteinExistence type="inferred from homology"/>
<feature type="chain" id="PRO_5036498395" description="FAD-binding PCMH-type domain-containing protein" evidence="13">
    <location>
        <begin position="31"/>
        <end position="541"/>
    </location>
</feature>
<dbReference type="GO" id="GO:0016491">
    <property type="term" value="F:oxidoreductase activity"/>
    <property type="evidence" value="ECO:0007669"/>
    <property type="project" value="UniProtKB-KW"/>
</dbReference>
<dbReference type="EMBL" id="JAAMPC010000007">
    <property type="protein sequence ID" value="KAG2301873.1"/>
    <property type="molecule type" value="Genomic_DNA"/>
</dbReference>
<evidence type="ECO:0000256" key="13">
    <source>
        <dbReference type="SAM" id="SignalP"/>
    </source>
</evidence>
<dbReference type="GO" id="GO:0071949">
    <property type="term" value="F:FAD binding"/>
    <property type="evidence" value="ECO:0007669"/>
    <property type="project" value="InterPro"/>
</dbReference>
<evidence type="ECO:0000259" key="14">
    <source>
        <dbReference type="PROSITE" id="PS51387"/>
    </source>
</evidence>
<dbReference type="Pfam" id="PF01565">
    <property type="entry name" value="FAD_binding_4"/>
    <property type="match status" value="1"/>
</dbReference>
<keyword evidence="7 13" id="KW-0732">Signal</keyword>
<evidence type="ECO:0000256" key="6">
    <source>
        <dbReference type="ARBA" id="ARBA00022630"/>
    </source>
</evidence>
<feature type="domain" description="FAD-binding PCMH-type" evidence="14">
    <location>
        <begin position="82"/>
        <end position="258"/>
    </location>
</feature>
<evidence type="ECO:0000256" key="5">
    <source>
        <dbReference type="ARBA" id="ARBA00022525"/>
    </source>
</evidence>
<comment type="cofactor">
    <cofactor evidence="1">
        <name>FAD</name>
        <dbReference type="ChEBI" id="CHEBI:57692"/>
    </cofactor>
</comment>
<organism evidence="15 16">
    <name type="scientific">Brassica carinata</name>
    <name type="common">Ethiopian mustard</name>
    <name type="synonym">Abyssinian cabbage</name>
    <dbReference type="NCBI Taxonomy" id="52824"/>
    <lineage>
        <taxon>Eukaryota</taxon>
        <taxon>Viridiplantae</taxon>
        <taxon>Streptophyta</taxon>
        <taxon>Embryophyta</taxon>
        <taxon>Tracheophyta</taxon>
        <taxon>Spermatophyta</taxon>
        <taxon>Magnoliopsida</taxon>
        <taxon>eudicotyledons</taxon>
        <taxon>Gunneridae</taxon>
        <taxon>Pentapetalae</taxon>
        <taxon>rosids</taxon>
        <taxon>malvids</taxon>
        <taxon>Brassicales</taxon>
        <taxon>Brassicaceae</taxon>
        <taxon>Brassiceae</taxon>
        <taxon>Brassica</taxon>
    </lineage>
</organism>
<dbReference type="InterPro" id="IPR012951">
    <property type="entry name" value="BBE"/>
</dbReference>
<keyword evidence="4" id="KW-0134">Cell wall</keyword>
<dbReference type="OrthoDB" id="407275at2759"/>
<name>A0A8X7S8T0_BRACI</name>
<comment type="caution">
    <text evidence="15">The sequence shown here is derived from an EMBL/GenBank/DDBJ whole genome shotgun (WGS) entry which is preliminary data.</text>
</comment>
<dbReference type="Gene3D" id="3.30.465.10">
    <property type="match status" value="1"/>
</dbReference>
<dbReference type="FunFam" id="3.30.43.10:FF:000004">
    <property type="entry name" value="Berberine bridge enzyme-like 15"/>
    <property type="match status" value="1"/>
</dbReference>
<feature type="signal peptide" evidence="13">
    <location>
        <begin position="1"/>
        <end position="30"/>
    </location>
</feature>
<dbReference type="Proteomes" id="UP000886595">
    <property type="component" value="Unassembled WGS sequence"/>
</dbReference>
<accession>A0A8X7S8T0</accession>
<keyword evidence="11" id="KW-1015">Disulfide bond</keyword>
<sequence>MGISKPFPVFSFLLILPLYFLFYTITPTSSAPMQDQFITCLHENTNVSFPLGETFFDPVKNVSMFSQVLESTSQNLRFLSKTMPKPEFIFKPLHESHVQASVICSKKLGIHLRFRSGGHDYEGLSYVSEMEKPFILMDLSKLREIDINIEDNSAWAQAGATVGELYYRIAEKSSVHGFPAGLCTSLGIGGHITGGAYGSMMRKYGLGGDNVLDAKMVDVNGKLLDRASMGEDTFWAIRGGGGASFGIILAWKIKLVQVPETVTVFTVTKTLEQDLGNKILSKWQAVAADKLVEELFIRVLFSVAANNGSKSATTSYNALFLGGKDALLNVMKKGFPELGLTSSDCVEMSWIESTVYISGFPSRTPTTVLLQGKSPNPKINFKAKSDFVKNPIPVSGLIGMFKKLLEADSALMIWNPYGGMMAEIPESQIPFPHRKGVIFKIQYVTAWPNSDKRPSRHINWIRDMYGYMMPYVSSNPRQAFVNYRDLDLGRNKKNGKMSFKQAQVWGAKYFKDNLNRLVMIKSKVDPENFFRHEQSIPLLLV</sequence>
<evidence type="ECO:0000256" key="11">
    <source>
        <dbReference type="ARBA" id="ARBA00023157"/>
    </source>
</evidence>
<gene>
    <name evidence="15" type="ORF">Bca52824_030524</name>
</gene>
<dbReference type="PANTHER" id="PTHR32448">
    <property type="entry name" value="OS08G0158400 PROTEIN"/>
    <property type="match status" value="1"/>
</dbReference>
<protein>
    <recommendedName>
        <fullName evidence="14">FAD-binding PCMH-type domain-containing protein</fullName>
    </recommendedName>
</protein>
<evidence type="ECO:0000256" key="8">
    <source>
        <dbReference type="ARBA" id="ARBA00022741"/>
    </source>
</evidence>
<keyword evidence="12" id="KW-0325">Glycoprotein</keyword>
<dbReference type="InterPro" id="IPR036318">
    <property type="entry name" value="FAD-bd_PCMH-like_sf"/>
</dbReference>
<evidence type="ECO:0000256" key="1">
    <source>
        <dbReference type="ARBA" id="ARBA00001974"/>
    </source>
</evidence>
<dbReference type="InterPro" id="IPR016166">
    <property type="entry name" value="FAD-bd_PCMH"/>
</dbReference>
<evidence type="ECO:0000313" key="16">
    <source>
        <dbReference type="Proteomes" id="UP000886595"/>
    </source>
</evidence>
<dbReference type="Gene3D" id="3.30.43.10">
    <property type="entry name" value="Uridine Diphospho-n-acetylenolpyruvylglucosamine Reductase, domain 2"/>
    <property type="match status" value="1"/>
</dbReference>
<reference evidence="15 16" key="1">
    <citation type="submission" date="2020-02" db="EMBL/GenBank/DDBJ databases">
        <authorList>
            <person name="Ma Q."/>
            <person name="Huang Y."/>
            <person name="Song X."/>
            <person name="Pei D."/>
        </authorList>
    </citation>
    <scope>NUCLEOTIDE SEQUENCE [LARGE SCALE GENOMIC DNA]</scope>
    <source>
        <strain evidence="15">Sxm20200214</strain>
        <tissue evidence="15">Leaf</tissue>
    </source>
</reference>
<keyword evidence="5" id="KW-0964">Secreted</keyword>
<keyword evidence="8" id="KW-0547">Nucleotide-binding</keyword>
<keyword evidence="9" id="KW-0274">FAD</keyword>
<evidence type="ECO:0000313" key="15">
    <source>
        <dbReference type="EMBL" id="KAG2301873.1"/>
    </source>
</evidence>
<keyword evidence="16" id="KW-1185">Reference proteome</keyword>
<evidence type="ECO:0000256" key="4">
    <source>
        <dbReference type="ARBA" id="ARBA00022512"/>
    </source>
</evidence>
<keyword evidence="6" id="KW-0285">Flavoprotein</keyword>
<dbReference type="PROSITE" id="PS51387">
    <property type="entry name" value="FAD_PCMH"/>
    <property type="match status" value="1"/>
</dbReference>
<dbReference type="InterPro" id="IPR016167">
    <property type="entry name" value="FAD-bd_PCMH_sub1"/>
</dbReference>
<dbReference type="SUPFAM" id="SSF56176">
    <property type="entry name" value="FAD-binding/transporter-associated domain-like"/>
    <property type="match status" value="1"/>
</dbReference>
<dbReference type="AlphaFoldDB" id="A0A8X7S8T0"/>
<dbReference type="InterPro" id="IPR006094">
    <property type="entry name" value="Oxid_FAD_bind_N"/>
</dbReference>
<comment type="subcellular location">
    <subcellularLocation>
        <location evidence="2">Secreted</location>
        <location evidence="2">Cell wall</location>
    </subcellularLocation>
</comment>
<keyword evidence="10" id="KW-0560">Oxidoreductase</keyword>
<evidence type="ECO:0000256" key="9">
    <source>
        <dbReference type="ARBA" id="ARBA00022827"/>
    </source>
</evidence>
<evidence type="ECO:0000256" key="7">
    <source>
        <dbReference type="ARBA" id="ARBA00022729"/>
    </source>
</evidence>
<dbReference type="Gene3D" id="3.40.462.20">
    <property type="match status" value="1"/>
</dbReference>